<keyword evidence="1" id="KW-0812">Transmembrane</keyword>
<dbReference type="STRING" id="1196081.A0A364L2J3"/>
<evidence type="ECO:0000313" key="3">
    <source>
        <dbReference type="Proteomes" id="UP000249363"/>
    </source>
</evidence>
<dbReference type="RefSeq" id="XP_040734526.1">
    <property type="nucleotide sequence ID" value="XM_040878563.1"/>
</dbReference>
<keyword evidence="3" id="KW-1185">Reference proteome</keyword>
<protein>
    <submittedName>
        <fullName evidence="2">Uncharacterized protein</fullName>
    </submittedName>
</protein>
<dbReference type="EMBL" id="MIKG01000011">
    <property type="protein sequence ID" value="RAO70010.1"/>
    <property type="molecule type" value="Genomic_DNA"/>
</dbReference>
<evidence type="ECO:0000256" key="1">
    <source>
        <dbReference type="SAM" id="Phobius"/>
    </source>
</evidence>
<proteinExistence type="predicted"/>
<dbReference type="Proteomes" id="UP000249363">
    <property type="component" value="Unassembled WGS sequence"/>
</dbReference>
<dbReference type="GeneID" id="63795238"/>
<gene>
    <name evidence="2" type="ORF">BHQ10_006022</name>
</gene>
<organism evidence="2 3">
    <name type="scientific">Talaromyces amestolkiae</name>
    <dbReference type="NCBI Taxonomy" id="1196081"/>
    <lineage>
        <taxon>Eukaryota</taxon>
        <taxon>Fungi</taxon>
        <taxon>Dikarya</taxon>
        <taxon>Ascomycota</taxon>
        <taxon>Pezizomycotina</taxon>
        <taxon>Eurotiomycetes</taxon>
        <taxon>Eurotiomycetidae</taxon>
        <taxon>Eurotiales</taxon>
        <taxon>Trichocomaceae</taxon>
        <taxon>Talaromyces</taxon>
        <taxon>Talaromyces sect. Talaromyces</taxon>
    </lineage>
</organism>
<name>A0A364L2J3_TALAM</name>
<keyword evidence="1" id="KW-0472">Membrane</keyword>
<sequence length="367" mass="42486">MARNLQELPIRQLAWDSADSTWEESEVVMRSFLDEDVSKIAFPMCYSKIQANTTKMLDGEPEMKGDVRILFFPRVEDFEGADAVSKKFSETLHIDPSFWMMCETELYFQGNAFPFTTQHQASEDWTCTHMSRFTIQDREEENMGDGYHQHSLAFYSVWLSEANRASFTQFLLCFGLSDMMKYSVVKDFKESDGLVMSGGAFEDQPIVNESLPEDPQHRCRLLLDKYEKMSGLSKKVIQAREFLTATEETFYSINKYAENFNERWSSDAQMGMKQRIKVLKQFGKATHKIGKRAGSCKRRLDHESKLIHQLISAEKAAESRQRVAQSALFEESMRLRQYMFVLFCIGMIALVFVGIVLQSQFKQRKSS</sequence>
<evidence type="ECO:0000313" key="2">
    <source>
        <dbReference type="EMBL" id="RAO70010.1"/>
    </source>
</evidence>
<dbReference type="AlphaFoldDB" id="A0A364L2J3"/>
<accession>A0A364L2J3</accession>
<comment type="caution">
    <text evidence="2">The sequence shown here is derived from an EMBL/GenBank/DDBJ whole genome shotgun (WGS) entry which is preliminary data.</text>
</comment>
<reference evidence="2 3" key="1">
    <citation type="journal article" date="2017" name="Biotechnol. Biofuels">
        <title>Differential beta-glucosidase expression as a function of carbon source availability in Talaromyces amestolkiae: a genomic and proteomic approach.</title>
        <authorList>
            <person name="de Eugenio L.I."/>
            <person name="Mendez-Liter J.A."/>
            <person name="Nieto-Dominguez M."/>
            <person name="Alonso L."/>
            <person name="Gil-Munoz J."/>
            <person name="Barriuso J."/>
            <person name="Prieto A."/>
            <person name="Martinez M.J."/>
        </authorList>
    </citation>
    <scope>NUCLEOTIDE SEQUENCE [LARGE SCALE GENOMIC DNA]</scope>
    <source>
        <strain evidence="2 3">CIB</strain>
    </source>
</reference>
<dbReference type="OrthoDB" id="10383365at2759"/>
<keyword evidence="1" id="KW-1133">Transmembrane helix</keyword>
<feature type="transmembrane region" description="Helical" evidence="1">
    <location>
        <begin position="338"/>
        <end position="357"/>
    </location>
</feature>